<feature type="compositionally biased region" description="Polar residues" evidence="1">
    <location>
        <begin position="202"/>
        <end position="220"/>
    </location>
</feature>
<feature type="region of interest" description="Disordered" evidence="1">
    <location>
        <begin position="172"/>
        <end position="248"/>
    </location>
</feature>
<dbReference type="Proteomes" id="UP000008237">
    <property type="component" value="Unassembled WGS sequence"/>
</dbReference>
<evidence type="ECO:0000313" key="2">
    <source>
        <dbReference type="EMBL" id="EFN77806.1"/>
    </source>
</evidence>
<proteinExistence type="predicted"/>
<gene>
    <name evidence="2" type="ORF">EAI_13306</name>
</gene>
<accession>E2C2M8</accession>
<keyword evidence="3" id="KW-1185">Reference proteome</keyword>
<protein>
    <submittedName>
        <fullName evidence="2">Uncharacterized protein</fullName>
    </submittedName>
</protein>
<evidence type="ECO:0000313" key="3">
    <source>
        <dbReference type="Proteomes" id="UP000008237"/>
    </source>
</evidence>
<evidence type="ECO:0000256" key="1">
    <source>
        <dbReference type="SAM" id="MobiDB-lite"/>
    </source>
</evidence>
<feature type="compositionally biased region" description="Low complexity" evidence="1">
    <location>
        <begin position="227"/>
        <end position="238"/>
    </location>
</feature>
<dbReference type="AlphaFoldDB" id="E2C2M8"/>
<dbReference type="EMBL" id="GL452187">
    <property type="protein sequence ID" value="EFN77806.1"/>
    <property type="molecule type" value="Genomic_DNA"/>
</dbReference>
<organism evidence="3">
    <name type="scientific">Harpegnathos saltator</name>
    <name type="common">Jerdon's jumping ant</name>
    <dbReference type="NCBI Taxonomy" id="610380"/>
    <lineage>
        <taxon>Eukaryota</taxon>
        <taxon>Metazoa</taxon>
        <taxon>Ecdysozoa</taxon>
        <taxon>Arthropoda</taxon>
        <taxon>Hexapoda</taxon>
        <taxon>Insecta</taxon>
        <taxon>Pterygota</taxon>
        <taxon>Neoptera</taxon>
        <taxon>Endopterygota</taxon>
        <taxon>Hymenoptera</taxon>
        <taxon>Apocrita</taxon>
        <taxon>Aculeata</taxon>
        <taxon>Formicoidea</taxon>
        <taxon>Formicidae</taxon>
        <taxon>Ponerinae</taxon>
        <taxon>Ponerini</taxon>
        <taxon>Harpegnathos</taxon>
    </lineage>
</organism>
<dbReference type="InParanoid" id="E2C2M8"/>
<name>E2C2M8_HARSA</name>
<sequence length="248" mass="28827">MRKLLSPVKTVINDKHLFIRRRDWISIELSQTEIIVWIQIHKMVGKINSLEPRLAPKVPTVCQPKASTTSQTRNVHTERVELKNRKLLPLMFQINAADARLYAVEQLRRQLRPSLKQEACQPSWHSELPGLMFMPAVLAFRVQRIKTRTVFLPRRFCRTFAAKFCRRTGFRKEDELRRSSRKPSVVQSPKMDSRQRPWLQDPTPNCTDIEVQNTIRTVNEQTKQQKKGNSQSGKSISKAAGMTEISVR</sequence>
<reference evidence="2 3" key="1">
    <citation type="journal article" date="2010" name="Science">
        <title>Genomic comparison of the ants Camponotus floridanus and Harpegnathos saltator.</title>
        <authorList>
            <person name="Bonasio R."/>
            <person name="Zhang G."/>
            <person name="Ye C."/>
            <person name="Mutti N.S."/>
            <person name="Fang X."/>
            <person name="Qin N."/>
            <person name="Donahue G."/>
            <person name="Yang P."/>
            <person name="Li Q."/>
            <person name="Li C."/>
            <person name="Zhang P."/>
            <person name="Huang Z."/>
            <person name="Berger S.L."/>
            <person name="Reinberg D."/>
            <person name="Wang J."/>
            <person name="Liebig J."/>
        </authorList>
    </citation>
    <scope>NUCLEOTIDE SEQUENCE [LARGE SCALE GENOMIC DNA]</scope>
    <source>
        <strain evidence="2 3">R22 G/1</strain>
    </source>
</reference>